<evidence type="ECO:0000259" key="16">
    <source>
        <dbReference type="PROSITE" id="PS50026"/>
    </source>
</evidence>
<feature type="domain" description="PPIase FKBP-type" evidence="17">
    <location>
        <begin position="223"/>
        <end position="311"/>
    </location>
</feature>
<dbReference type="Gene3D" id="3.10.50.40">
    <property type="match status" value="4"/>
</dbReference>
<evidence type="ECO:0000256" key="3">
    <source>
        <dbReference type="ARBA" id="ARBA00013194"/>
    </source>
</evidence>
<accession>A0A4Z2G1T7</accession>
<name>A0A4Z2G1T7_9TELE</name>
<evidence type="ECO:0000256" key="9">
    <source>
        <dbReference type="ARBA" id="ARBA00023110"/>
    </source>
</evidence>
<dbReference type="EMBL" id="SRLO01000752">
    <property type="protein sequence ID" value="TNN47221.1"/>
    <property type="molecule type" value="Genomic_DNA"/>
</dbReference>
<evidence type="ECO:0000256" key="13">
    <source>
        <dbReference type="PROSITE-ProRule" id="PRU00076"/>
    </source>
</evidence>
<dbReference type="AlphaFoldDB" id="A0A4Z2G1T7"/>
<keyword evidence="9 14" id="KW-0697">Rotamase</keyword>
<dbReference type="PANTHER" id="PTHR46046:SF3">
    <property type="entry name" value="PEPTIDYL-PROLYL CIS-TRANS ISOMERASE FKBP10"/>
    <property type="match status" value="1"/>
</dbReference>
<keyword evidence="13" id="KW-0245">EGF-like domain</keyword>
<evidence type="ECO:0000256" key="11">
    <source>
        <dbReference type="ARBA" id="ARBA00023235"/>
    </source>
</evidence>
<dbReference type="GO" id="GO:0046872">
    <property type="term" value="F:metal ion binding"/>
    <property type="evidence" value="ECO:0007669"/>
    <property type="project" value="UniProtKB-KW"/>
</dbReference>
<comment type="caution">
    <text evidence="18">The sequence shown here is derived from an EMBL/GenBank/DDBJ whole genome shotgun (WGS) entry which is preliminary data.</text>
</comment>
<keyword evidence="6" id="KW-0677">Repeat</keyword>
<evidence type="ECO:0000313" key="19">
    <source>
        <dbReference type="Proteomes" id="UP000314294"/>
    </source>
</evidence>
<dbReference type="CDD" id="cd00054">
    <property type="entry name" value="EGF_CA"/>
    <property type="match status" value="1"/>
</dbReference>
<evidence type="ECO:0000313" key="18">
    <source>
        <dbReference type="EMBL" id="TNN47221.1"/>
    </source>
</evidence>
<dbReference type="Pfam" id="PF00254">
    <property type="entry name" value="FKBP_C"/>
    <property type="match status" value="4"/>
</dbReference>
<dbReference type="GO" id="GO:0005783">
    <property type="term" value="C:endoplasmic reticulum"/>
    <property type="evidence" value="ECO:0007669"/>
    <property type="project" value="UniProtKB-SubCell"/>
</dbReference>
<comment type="subcellular location">
    <subcellularLocation>
        <location evidence="2">Endoplasmic reticulum</location>
    </subcellularLocation>
</comment>
<dbReference type="InterPro" id="IPR046357">
    <property type="entry name" value="PPIase_dom_sf"/>
</dbReference>
<evidence type="ECO:0000256" key="15">
    <source>
        <dbReference type="SAM" id="MobiDB-lite"/>
    </source>
</evidence>
<comment type="function">
    <text evidence="12">PPIases accelerate the folding of proteins during protein synthesis.</text>
</comment>
<dbReference type="InterPro" id="IPR000742">
    <property type="entry name" value="EGF"/>
</dbReference>
<dbReference type="OrthoDB" id="1902587at2759"/>
<feature type="domain" description="PPIase FKBP-type" evidence="17">
    <location>
        <begin position="335"/>
        <end position="423"/>
    </location>
</feature>
<dbReference type="PANTHER" id="PTHR46046">
    <property type="entry name" value="PEPTIDYLPROLYL ISOMERASE"/>
    <property type="match status" value="1"/>
</dbReference>
<evidence type="ECO:0000256" key="8">
    <source>
        <dbReference type="ARBA" id="ARBA00022837"/>
    </source>
</evidence>
<dbReference type="FunFam" id="3.10.50.40:FF:000002">
    <property type="entry name" value="Peptidylprolyl isomerase"/>
    <property type="match status" value="3"/>
</dbReference>
<feature type="domain" description="PPIase FKBP-type" evidence="17">
    <location>
        <begin position="448"/>
        <end position="495"/>
    </location>
</feature>
<sequence>MGYVEDGTPCGPNMMCLERRCFPITTFNLSTCPGSSSSHVCSLHGICSNEVKCICDSDYTGKDCSVFDPIVIPTPDGSEIVKDLREFDFYLFAVLSSFPAVQSALRRRDKDLVHLLVPGVLLEVGVGTRDGPLQDLSAGRRELQRGEMPSALLLAGRAHHHAPVHLEVLVLRGRFFVMLACCVVFVLFAARSVVECNPSPGLADVVVDRHFIPQVCAREAKEGDFVRYHYNATFVDGKTFDSSHTKGDPKVGLLGEGRLIAGIDKGLQGMCVNERRTITVPPHLAYGSAGAGEVIPPDTTLVFTIHLLDVWNKADLVATKTISTPKDCKRSVMRTDFVRYHFNGSLYDGTVFDSSYTKKQTHDSLVGEGWLIKGMDEGLMGMCVGEVRHIVVPPFKAYGEKGSGTDIPAQATLVFDVLLVDIHNAKDNLTVENQVLPEPCARKSVSGDYALIGVCIGEKRRVIIPPHLAYGEEGAGGVIPPNAALVFDIHVIDFHNPNDTVAILITHKPEACNETTAENDLVRYHYNCTLVDGTKLFSSHDYESLQDATLGSDKVIDGLDAGLRDMCVGEKRVITVPPHLGHGEKGATGVPGSAVLVFDIELVSFEKGVPPGYLFVWLEESPSDLFDALDVNKNAVVPQEEEADGEDVLVLRHAVGHGEVSQRVPQQQHVGPALQLSEAGCVGQSPFPLVEGVDQLALEGPQDPLKKKPTVSSGYQRGASL</sequence>
<keyword evidence="7" id="KW-0256">Endoplasmic reticulum</keyword>
<evidence type="ECO:0000256" key="4">
    <source>
        <dbReference type="ARBA" id="ARBA00022723"/>
    </source>
</evidence>
<feature type="region of interest" description="Disordered" evidence="15">
    <location>
        <begin position="700"/>
        <end position="721"/>
    </location>
</feature>
<dbReference type="Gene3D" id="2.10.25.10">
    <property type="entry name" value="Laminin"/>
    <property type="match status" value="1"/>
</dbReference>
<comment type="caution">
    <text evidence="13">Lacks conserved residue(s) required for the propagation of feature annotation.</text>
</comment>
<evidence type="ECO:0000256" key="6">
    <source>
        <dbReference type="ARBA" id="ARBA00022737"/>
    </source>
</evidence>
<evidence type="ECO:0000256" key="14">
    <source>
        <dbReference type="PROSITE-ProRule" id="PRU00277"/>
    </source>
</evidence>
<reference evidence="18 19" key="1">
    <citation type="submission" date="2019-03" db="EMBL/GenBank/DDBJ databases">
        <title>First draft genome of Liparis tanakae, snailfish: a comprehensive survey of snailfish specific genes.</title>
        <authorList>
            <person name="Kim W."/>
            <person name="Song I."/>
            <person name="Jeong J.-H."/>
            <person name="Kim D."/>
            <person name="Kim S."/>
            <person name="Ryu S."/>
            <person name="Song J.Y."/>
            <person name="Lee S.K."/>
        </authorList>
    </citation>
    <scope>NUCLEOTIDE SEQUENCE [LARGE SCALE GENOMIC DNA]</scope>
    <source>
        <tissue evidence="18">Muscle</tissue>
    </source>
</reference>
<keyword evidence="5" id="KW-0732">Signal</keyword>
<keyword evidence="8" id="KW-0106">Calcium</keyword>
<keyword evidence="4" id="KW-0479">Metal-binding</keyword>
<gene>
    <name evidence="18" type="primary">Fkbp10_0</name>
    <name evidence="18" type="ORF">EYF80_042569</name>
</gene>
<dbReference type="InterPro" id="IPR001179">
    <property type="entry name" value="PPIase_FKBP_dom"/>
</dbReference>
<keyword evidence="10" id="KW-0325">Glycoprotein</keyword>
<organism evidence="18 19">
    <name type="scientific">Liparis tanakae</name>
    <name type="common">Tanaka's snailfish</name>
    <dbReference type="NCBI Taxonomy" id="230148"/>
    <lineage>
        <taxon>Eukaryota</taxon>
        <taxon>Metazoa</taxon>
        <taxon>Chordata</taxon>
        <taxon>Craniata</taxon>
        <taxon>Vertebrata</taxon>
        <taxon>Euteleostomi</taxon>
        <taxon>Actinopterygii</taxon>
        <taxon>Neopterygii</taxon>
        <taxon>Teleostei</taxon>
        <taxon>Neoteleostei</taxon>
        <taxon>Acanthomorphata</taxon>
        <taxon>Eupercaria</taxon>
        <taxon>Perciformes</taxon>
        <taxon>Cottioidei</taxon>
        <taxon>Cottales</taxon>
        <taxon>Liparidae</taxon>
        <taxon>Liparis</taxon>
    </lineage>
</organism>
<evidence type="ECO:0000256" key="1">
    <source>
        <dbReference type="ARBA" id="ARBA00000971"/>
    </source>
</evidence>
<protein>
    <recommendedName>
        <fullName evidence="3 14">peptidylprolyl isomerase</fullName>
        <ecNumber evidence="3 14">5.2.1.8</ecNumber>
    </recommendedName>
</protein>
<evidence type="ECO:0000256" key="7">
    <source>
        <dbReference type="ARBA" id="ARBA00022824"/>
    </source>
</evidence>
<proteinExistence type="predicted"/>
<keyword evidence="13" id="KW-1015">Disulfide bond</keyword>
<feature type="domain" description="EGF-like" evidence="16">
    <location>
        <begin position="28"/>
        <end position="65"/>
    </location>
</feature>
<keyword evidence="19" id="KW-1185">Reference proteome</keyword>
<evidence type="ECO:0000256" key="5">
    <source>
        <dbReference type="ARBA" id="ARBA00022729"/>
    </source>
</evidence>
<keyword evidence="11 14" id="KW-0413">Isomerase</keyword>
<dbReference type="PROSITE" id="PS50026">
    <property type="entry name" value="EGF_3"/>
    <property type="match status" value="1"/>
</dbReference>
<evidence type="ECO:0000256" key="10">
    <source>
        <dbReference type="ARBA" id="ARBA00023180"/>
    </source>
</evidence>
<dbReference type="GO" id="GO:0003755">
    <property type="term" value="F:peptidyl-prolyl cis-trans isomerase activity"/>
    <property type="evidence" value="ECO:0007669"/>
    <property type="project" value="UniProtKB-KW"/>
</dbReference>
<dbReference type="PROSITE" id="PS50059">
    <property type="entry name" value="FKBP_PPIASE"/>
    <property type="match status" value="4"/>
</dbReference>
<dbReference type="Proteomes" id="UP000314294">
    <property type="component" value="Unassembled WGS sequence"/>
</dbReference>
<feature type="domain" description="PPIase FKBP-type" evidence="17">
    <location>
        <begin position="519"/>
        <end position="606"/>
    </location>
</feature>
<dbReference type="PROSITE" id="PS00022">
    <property type="entry name" value="EGF_1"/>
    <property type="match status" value="1"/>
</dbReference>
<dbReference type="SUPFAM" id="SSF54534">
    <property type="entry name" value="FKBP-like"/>
    <property type="match status" value="4"/>
</dbReference>
<evidence type="ECO:0000259" key="17">
    <source>
        <dbReference type="PROSITE" id="PS50059"/>
    </source>
</evidence>
<dbReference type="InterPro" id="IPR051989">
    <property type="entry name" value="FKBP-like_isomerase"/>
</dbReference>
<dbReference type="EC" id="5.2.1.8" evidence="3 14"/>
<feature type="disulfide bond" evidence="13">
    <location>
        <begin position="55"/>
        <end position="64"/>
    </location>
</feature>
<evidence type="ECO:0000256" key="12">
    <source>
        <dbReference type="ARBA" id="ARBA00055986"/>
    </source>
</evidence>
<comment type="catalytic activity">
    <reaction evidence="1 14">
        <text>[protein]-peptidylproline (omega=180) = [protein]-peptidylproline (omega=0)</text>
        <dbReference type="Rhea" id="RHEA:16237"/>
        <dbReference type="Rhea" id="RHEA-COMP:10747"/>
        <dbReference type="Rhea" id="RHEA-COMP:10748"/>
        <dbReference type="ChEBI" id="CHEBI:83833"/>
        <dbReference type="ChEBI" id="CHEBI:83834"/>
        <dbReference type="EC" id="5.2.1.8"/>
    </reaction>
</comment>
<evidence type="ECO:0000256" key="2">
    <source>
        <dbReference type="ARBA" id="ARBA00004240"/>
    </source>
</evidence>